<dbReference type="EMBL" id="LR134182">
    <property type="protein sequence ID" value="VEB41998.1"/>
    <property type="molecule type" value="Genomic_DNA"/>
</dbReference>
<dbReference type="AlphaFoldDB" id="A0A3S4LJ21"/>
<keyword evidence="2" id="KW-1133">Transmembrane helix</keyword>
<protein>
    <submittedName>
        <fullName evidence="3">Cache domain</fullName>
    </submittedName>
</protein>
<evidence type="ECO:0000256" key="2">
    <source>
        <dbReference type="SAM" id="Phobius"/>
    </source>
</evidence>
<dbReference type="Proteomes" id="UP000275777">
    <property type="component" value="Chromosome"/>
</dbReference>
<dbReference type="CDD" id="cd12913">
    <property type="entry name" value="PDC1_MCP_like"/>
    <property type="match status" value="1"/>
</dbReference>
<dbReference type="Gene3D" id="3.30.450.20">
    <property type="entry name" value="PAS domain"/>
    <property type="match status" value="1"/>
</dbReference>
<evidence type="ECO:0000313" key="4">
    <source>
        <dbReference type="Proteomes" id="UP000275777"/>
    </source>
</evidence>
<feature type="region of interest" description="Disordered" evidence="1">
    <location>
        <begin position="287"/>
        <end position="312"/>
    </location>
</feature>
<keyword evidence="2" id="KW-0812">Transmembrane</keyword>
<organism evidence="3 4">
    <name type="scientific">Chromobacterium violaceum</name>
    <dbReference type="NCBI Taxonomy" id="536"/>
    <lineage>
        <taxon>Bacteria</taxon>
        <taxon>Pseudomonadati</taxon>
        <taxon>Pseudomonadota</taxon>
        <taxon>Betaproteobacteria</taxon>
        <taxon>Neisseriales</taxon>
        <taxon>Chromobacteriaceae</taxon>
        <taxon>Chromobacterium</taxon>
    </lineage>
</organism>
<evidence type="ECO:0000256" key="1">
    <source>
        <dbReference type="SAM" id="MobiDB-lite"/>
    </source>
</evidence>
<feature type="compositionally biased region" description="Polar residues" evidence="1">
    <location>
        <begin position="296"/>
        <end position="312"/>
    </location>
</feature>
<name>A0A3S4LJ21_CHRVL</name>
<gene>
    <name evidence="3" type="ORF">NCTC9695_02440</name>
</gene>
<feature type="transmembrane region" description="Helical" evidence="2">
    <location>
        <begin position="12"/>
        <end position="35"/>
    </location>
</feature>
<evidence type="ECO:0000313" key="3">
    <source>
        <dbReference type="EMBL" id="VEB41998.1"/>
    </source>
</evidence>
<keyword evidence="2" id="KW-0472">Membrane</keyword>
<reference evidence="3 4" key="1">
    <citation type="submission" date="2018-12" db="EMBL/GenBank/DDBJ databases">
        <authorList>
            <consortium name="Pathogen Informatics"/>
        </authorList>
    </citation>
    <scope>NUCLEOTIDE SEQUENCE [LARGE SCALE GENOMIC DNA]</scope>
    <source>
        <strain evidence="3 4">NCTC9695</strain>
    </source>
</reference>
<accession>A0A3S4LJ21</accession>
<sequence length="312" mass="35078">MSQAQITWGRLSTRITLVAAAAISLAFAAMIALIARLNYTSALDTGYQLSSEQADSYAKDAENMMSQGFLLPRHLADTVAGIKRAGRPDRKQTDNIIQEMLDHAPQSIGLWMLWEPNAFDGDDNAFRFDWPRHDPTGRYQPYITRNAQGKAQMDVMMSADRIKDFPKYKEHPETYKPDYEKPGWGDFYYVPKQRGRDTVTEPFPYEVQGKMVLESSLAVVIKDAAGKMLGVSATDVALDQLQKRFGQIQPGGNGYIRIVSEGGLYVVSPRRNCWASRCPRRTRCSPTWRTSRKARTSSMRTAASPTSSIRYG</sequence>
<proteinExistence type="predicted"/>